<proteinExistence type="predicted"/>
<dbReference type="Pfam" id="PF07345">
    <property type="entry name" value="ATPaseInh_sub_z"/>
    <property type="match status" value="1"/>
</dbReference>
<name>A0A2G4YSR6_9PROT</name>
<organism evidence="1 2">
    <name type="scientific">Paremcibacter congregatus</name>
    <dbReference type="NCBI Taxonomy" id="2043170"/>
    <lineage>
        <taxon>Bacteria</taxon>
        <taxon>Pseudomonadati</taxon>
        <taxon>Pseudomonadota</taxon>
        <taxon>Alphaproteobacteria</taxon>
        <taxon>Emcibacterales</taxon>
        <taxon>Emcibacteraceae</taxon>
        <taxon>Paremcibacter</taxon>
    </lineage>
</organism>
<evidence type="ECO:0008006" key="3">
    <source>
        <dbReference type="Google" id="ProtNLM"/>
    </source>
</evidence>
<dbReference type="InterPro" id="IPR038293">
    <property type="entry name" value="ATPase_inh_sub_z_sf"/>
</dbReference>
<keyword evidence="2" id="KW-1185">Reference proteome</keyword>
<gene>
    <name evidence="1" type="ORF">CRD36_08280</name>
</gene>
<evidence type="ECO:0000313" key="1">
    <source>
        <dbReference type="EMBL" id="PHZ85381.1"/>
    </source>
</evidence>
<protein>
    <recommendedName>
        <fullName evidence="3">Aldolase</fullName>
    </recommendedName>
</protein>
<dbReference type="PIRSF" id="PIRSF031780">
    <property type="entry name" value="UCP031780"/>
    <property type="match status" value="1"/>
</dbReference>
<dbReference type="InParanoid" id="A0A2G4YSR6"/>
<dbReference type="EMBL" id="PDEM01000016">
    <property type="protein sequence ID" value="PHZ85381.1"/>
    <property type="molecule type" value="Genomic_DNA"/>
</dbReference>
<reference evidence="1 2" key="1">
    <citation type="submission" date="2017-10" db="EMBL/GenBank/DDBJ databases">
        <title>Frigbacter circumglobatus gen. nov. sp. nov., isolated from sediment cultured in situ.</title>
        <authorList>
            <person name="Zhao Z."/>
        </authorList>
    </citation>
    <scope>NUCLEOTIDE SEQUENCE [LARGE SCALE GENOMIC DNA]</scope>
    <source>
        <strain evidence="1 2">ZYL</strain>
    </source>
</reference>
<evidence type="ECO:0000313" key="2">
    <source>
        <dbReference type="Proteomes" id="UP000229730"/>
    </source>
</evidence>
<dbReference type="Gene3D" id="1.10.790.20">
    <property type="entry name" value="Domain of unknown function DUF1476"/>
    <property type="match status" value="1"/>
</dbReference>
<dbReference type="RefSeq" id="WP_099472271.1">
    <property type="nucleotide sequence ID" value="NZ_CP041025.1"/>
</dbReference>
<dbReference type="AlphaFoldDB" id="A0A2G4YSR6"/>
<dbReference type="Proteomes" id="UP000229730">
    <property type="component" value="Unassembled WGS sequence"/>
</dbReference>
<dbReference type="OrthoDB" id="9810387at2"/>
<dbReference type="InterPro" id="IPR009945">
    <property type="entry name" value="ATPase_inh_sub_z"/>
</dbReference>
<sequence length="111" mass="12732">MTQFDDREQAYEKEFARNEEFDFKVMARRNKLLGLWAAGQMDLDADAAEAYAKEVVVADFEEAGDEDVYRKVKGDLDAKGIVLSEHQVRREMEDQLSIARDQLTKELKGAN</sequence>
<comment type="caution">
    <text evidence="1">The sequence shown here is derived from an EMBL/GenBank/DDBJ whole genome shotgun (WGS) entry which is preliminary data.</text>
</comment>
<accession>A0A2G4YSR6</accession>